<sequence>MIQPYVNRYDEWLDFFANTIGVIFGVFTGLILNKKFLTKKLVNS</sequence>
<organism evidence="2">
    <name type="scientific">hydrothermal vent metagenome</name>
    <dbReference type="NCBI Taxonomy" id="652676"/>
    <lineage>
        <taxon>unclassified sequences</taxon>
        <taxon>metagenomes</taxon>
        <taxon>ecological metagenomes</taxon>
    </lineage>
</organism>
<reference evidence="2" key="1">
    <citation type="submission" date="2016-10" db="EMBL/GenBank/DDBJ databases">
        <authorList>
            <person name="de Groot N.N."/>
        </authorList>
    </citation>
    <scope>NUCLEOTIDE SEQUENCE</scope>
</reference>
<accession>A0A1W1DEU0</accession>
<feature type="transmembrane region" description="Helical" evidence="1">
    <location>
        <begin position="12"/>
        <end position="32"/>
    </location>
</feature>
<name>A0A1W1DEU0_9ZZZZ</name>
<gene>
    <name evidence="2" type="ORF">MNB_SUP05-12-585</name>
</gene>
<evidence type="ECO:0000256" key="1">
    <source>
        <dbReference type="SAM" id="Phobius"/>
    </source>
</evidence>
<keyword evidence="1" id="KW-0472">Membrane</keyword>
<keyword evidence="1" id="KW-0812">Transmembrane</keyword>
<protein>
    <recommendedName>
        <fullName evidence="3">VanZ-like domain-containing protein</fullName>
    </recommendedName>
</protein>
<keyword evidence="1" id="KW-1133">Transmembrane helix</keyword>
<dbReference type="EMBL" id="FPHT01000021">
    <property type="protein sequence ID" value="SFV79833.1"/>
    <property type="molecule type" value="Genomic_DNA"/>
</dbReference>
<dbReference type="AlphaFoldDB" id="A0A1W1DEU0"/>
<proteinExistence type="predicted"/>
<evidence type="ECO:0000313" key="2">
    <source>
        <dbReference type="EMBL" id="SFV79833.1"/>
    </source>
</evidence>
<evidence type="ECO:0008006" key="3">
    <source>
        <dbReference type="Google" id="ProtNLM"/>
    </source>
</evidence>